<accession>A0A836CDV5</accession>
<comment type="caution">
    <text evidence="1">The sequence shown here is derived from an EMBL/GenBank/DDBJ whole genome shotgun (WGS) entry which is preliminary data.</text>
</comment>
<evidence type="ECO:0000313" key="1">
    <source>
        <dbReference type="EMBL" id="KAG5182830.1"/>
    </source>
</evidence>
<sequence>SHTGRLGDRIRVLRERCLEGLGPVVFERAYRYLKDMEEPDIEGEESYGESSLGEGRGVAGLTEILGPSKLHYYTLLDQLIFIENS</sequence>
<organism evidence="1 2">
    <name type="scientific">Tribonema minus</name>
    <dbReference type="NCBI Taxonomy" id="303371"/>
    <lineage>
        <taxon>Eukaryota</taxon>
        <taxon>Sar</taxon>
        <taxon>Stramenopiles</taxon>
        <taxon>Ochrophyta</taxon>
        <taxon>PX clade</taxon>
        <taxon>Xanthophyceae</taxon>
        <taxon>Tribonematales</taxon>
        <taxon>Tribonemataceae</taxon>
        <taxon>Tribonema</taxon>
    </lineage>
</organism>
<dbReference type="Proteomes" id="UP000664859">
    <property type="component" value="Unassembled WGS sequence"/>
</dbReference>
<reference evidence="1" key="1">
    <citation type="submission" date="2021-02" db="EMBL/GenBank/DDBJ databases">
        <title>First Annotated Genome of the Yellow-green Alga Tribonema minus.</title>
        <authorList>
            <person name="Mahan K.M."/>
        </authorList>
    </citation>
    <scope>NUCLEOTIDE SEQUENCE</scope>
    <source>
        <strain evidence="1">UTEX B ZZ1240</strain>
    </source>
</reference>
<dbReference type="AlphaFoldDB" id="A0A836CDV5"/>
<protein>
    <submittedName>
        <fullName evidence="1">Uncharacterized protein</fullName>
    </submittedName>
</protein>
<proteinExistence type="predicted"/>
<name>A0A836CDV5_9STRA</name>
<dbReference type="EMBL" id="JAFCMP010000223">
    <property type="protein sequence ID" value="KAG5182830.1"/>
    <property type="molecule type" value="Genomic_DNA"/>
</dbReference>
<feature type="non-terminal residue" evidence="1">
    <location>
        <position position="1"/>
    </location>
</feature>
<gene>
    <name evidence="1" type="ORF">JKP88DRAFT_146602</name>
</gene>
<feature type="non-terminal residue" evidence="1">
    <location>
        <position position="85"/>
    </location>
</feature>
<evidence type="ECO:0000313" key="2">
    <source>
        <dbReference type="Proteomes" id="UP000664859"/>
    </source>
</evidence>
<keyword evidence="2" id="KW-1185">Reference proteome</keyword>
<dbReference type="OrthoDB" id="10641274at2759"/>